<keyword evidence="4" id="KW-1185">Reference proteome</keyword>
<reference evidence="3 4" key="1">
    <citation type="submission" date="2021-02" db="EMBL/GenBank/DDBJ databases">
        <title>De Novo genome assembly of isolated myxobacteria.</title>
        <authorList>
            <person name="Stevens D.C."/>
        </authorList>
    </citation>
    <scope>NUCLEOTIDE SEQUENCE [LARGE SCALE GENOMIC DNA]</scope>
    <source>
        <strain evidence="3 4">ATCC 29039</strain>
    </source>
</reference>
<feature type="transmembrane region" description="Helical" evidence="1">
    <location>
        <begin position="187"/>
        <end position="208"/>
    </location>
</feature>
<name>A0ABS3D4D1_9BACT</name>
<dbReference type="Proteomes" id="UP000664052">
    <property type="component" value="Unassembled WGS sequence"/>
</dbReference>
<evidence type="ECO:0000313" key="3">
    <source>
        <dbReference type="EMBL" id="MBN8226505.1"/>
    </source>
</evidence>
<feature type="transmembrane region" description="Helical" evidence="1">
    <location>
        <begin position="133"/>
        <end position="154"/>
    </location>
</feature>
<evidence type="ECO:0000259" key="2">
    <source>
        <dbReference type="Pfam" id="PF12158"/>
    </source>
</evidence>
<proteinExistence type="predicted"/>
<dbReference type="InterPro" id="IPR021994">
    <property type="entry name" value="DUF3592"/>
</dbReference>
<feature type="transmembrane region" description="Helical" evidence="1">
    <location>
        <begin position="214"/>
        <end position="232"/>
    </location>
</feature>
<keyword evidence="1" id="KW-0472">Membrane</keyword>
<evidence type="ECO:0000313" key="4">
    <source>
        <dbReference type="Proteomes" id="UP000664052"/>
    </source>
</evidence>
<sequence length="343" mass="37516">MSSRAVGSLGLLLFLLPWAAMTGAIDVLACADMVRQVKASSWPTVQGTITRSEVETVRSKGIKYEPKLAYTYSVDGQSYEGSKYRFATFRSSDSGYADDVVARAPLGASVPVYYRPGQPLEALLQPGLGSLELFLLMMLMPFNLVAFWLGTMVVRGWKPQPPLLSTFFREDGSECVTLNGPWPINRVFVALGCAALGCFVLGSATGALTAPLPVGVAAWGVIIACGVFAGRWTQVRLKSGHYDLRLHTQARSLSLPPFSQRKQRLDIQWRDVRSLQVETKVRQHKGRPVTSYQPTLELSTADGGERQEDIASFSSQEEAEALASWLRTHLKVGEAATGERRSA</sequence>
<feature type="domain" description="DUF3592" evidence="2">
    <location>
        <begin position="45"/>
        <end position="128"/>
    </location>
</feature>
<dbReference type="Pfam" id="PF12158">
    <property type="entry name" value="DUF3592"/>
    <property type="match status" value="1"/>
</dbReference>
<organism evidence="3 4">
    <name type="scientific">Corallococcus macrosporus</name>
    <dbReference type="NCBI Taxonomy" id="35"/>
    <lineage>
        <taxon>Bacteria</taxon>
        <taxon>Pseudomonadati</taxon>
        <taxon>Myxococcota</taxon>
        <taxon>Myxococcia</taxon>
        <taxon>Myxococcales</taxon>
        <taxon>Cystobacterineae</taxon>
        <taxon>Myxococcaceae</taxon>
        <taxon>Corallococcus</taxon>
    </lineage>
</organism>
<keyword evidence="1" id="KW-1133">Transmembrane helix</keyword>
<keyword evidence="1" id="KW-0812">Transmembrane</keyword>
<comment type="caution">
    <text evidence="3">The sequence shown here is derived from an EMBL/GenBank/DDBJ whole genome shotgun (WGS) entry which is preliminary data.</text>
</comment>
<dbReference type="EMBL" id="JAFIMU010000002">
    <property type="protein sequence ID" value="MBN8226505.1"/>
    <property type="molecule type" value="Genomic_DNA"/>
</dbReference>
<gene>
    <name evidence="3" type="ORF">JYK02_03175</name>
</gene>
<evidence type="ECO:0000256" key="1">
    <source>
        <dbReference type="SAM" id="Phobius"/>
    </source>
</evidence>
<accession>A0ABS3D4D1</accession>
<protein>
    <submittedName>
        <fullName evidence="3">DUF3592 domain-containing protein</fullName>
    </submittedName>
</protein>